<proteinExistence type="predicted"/>
<dbReference type="Proteomes" id="UP000281549">
    <property type="component" value="Unassembled WGS sequence"/>
</dbReference>
<name>A0A4P9YRN5_ROZAC</name>
<dbReference type="AlphaFoldDB" id="A0A4P9YRN5"/>
<protein>
    <submittedName>
        <fullName evidence="1">Uncharacterized protein</fullName>
    </submittedName>
</protein>
<accession>A0A4P9YRN5</accession>
<gene>
    <name evidence="1" type="ORF">ROZALSC1DRAFT_20250</name>
</gene>
<sequence>MNTLMPREQFNLIPKHFATKFRTLANIEDDVLVFPSLNNENPSMNDHLQYIKTIKEQIANIKTRAKNILKLNHQIDHNSFLVKDYTDNKELLSLVSGIPHSQKDKALSCQTSRHFTSMRLRKLLKMKRIL</sequence>
<dbReference type="EMBL" id="ML004930">
    <property type="protein sequence ID" value="RKP21761.1"/>
    <property type="molecule type" value="Genomic_DNA"/>
</dbReference>
<evidence type="ECO:0000313" key="2">
    <source>
        <dbReference type="Proteomes" id="UP000281549"/>
    </source>
</evidence>
<organism evidence="1 2">
    <name type="scientific">Rozella allomycis (strain CSF55)</name>
    <dbReference type="NCBI Taxonomy" id="988480"/>
    <lineage>
        <taxon>Eukaryota</taxon>
        <taxon>Fungi</taxon>
        <taxon>Fungi incertae sedis</taxon>
        <taxon>Cryptomycota</taxon>
        <taxon>Cryptomycota incertae sedis</taxon>
        <taxon>Rozella</taxon>
    </lineage>
</organism>
<reference evidence="2" key="1">
    <citation type="journal article" date="2018" name="Nat. Microbiol.">
        <title>Leveraging single-cell genomics to expand the fungal tree of life.</title>
        <authorList>
            <person name="Ahrendt S.R."/>
            <person name="Quandt C.A."/>
            <person name="Ciobanu D."/>
            <person name="Clum A."/>
            <person name="Salamov A."/>
            <person name="Andreopoulos B."/>
            <person name="Cheng J.F."/>
            <person name="Woyke T."/>
            <person name="Pelin A."/>
            <person name="Henrissat B."/>
            <person name="Reynolds N.K."/>
            <person name="Benny G.L."/>
            <person name="Smith M.E."/>
            <person name="James T.Y."/>
            <person name="Grigoriev I.V."/>
        </authorList>
    </citation>
    <scope>NUCLEOTIDE SEQUENCE [LARGE SCALE GENOMIC DNA]</scope>
    <source>
        <strain evidence="2">CSF55</strain>
    </source>
</reference>
<evidence type="ECO:0000313" key="1">
    <source>
        <dbReference type="EMBL" id="RKP21761.1"/>
    </source>
</evidence>